<dbReference type="SUPFAM" id="SSF52266">
    <property type="entry name" value="SGNH hydrolase"/>
    <property type="match status" value="1"/>
</dbReference>
<evidence type="ECO:0000259" key="6">
    <source>
        <dbReference type="PROSITE" id="PS51208"/>
    </source>
</evidence>
<evidence type="ECO:0000256" key="2">
    <source>
        <dbReference type="ARBA" id="ARBA00022729"/>
    </source>
</evidence>
<dbReference type="AlphaFoldDB" id="A0A2U2BL53"/>
<sequence length="599" mass="63376">MKKTCLALALMTLHAGTQAQAFSNTYFIGDSLTDSGQFGSRFTTNPGQVWSQVLAQKLGTDASPSSQGGSNYAVGGARVAVDELLDPSSPPGPTNPPLPAMTTQANQLLTTSNGRLDGQALYTVWGGANDLFAAVKDPFNMSRIVADSVGNQAALVNALSQAGARYILVPNIPDLGMTPEFSGSPISAGIATLLSDSYNQAFTQQLATSSANIIPLNVSALLHEVAADPQAYGFSNVNTAACGSVSSRLCTPADLVAAGADQHYLFADGVHPSSGGHSTIADYAHAVLSAPSQVAVLASSANTAGQMQMQHIDRRLHTVSSSGNPGLSVWFQGEAISRNGSSSNSRLDGTQAGWKLGVDKRMNDWTAGAYLSYEDLDGKTANNGSYSQKRQSAGLYGRWQASNLWFNAQLFYSDLDNKTRRHLRLGAATREHQAKAGGSQYGGKISTGYDWQVGTVTHGPLLSLSLQKAKINSLSEDGQGLSTSMGFDAQDQTSVQSGLGYQINVALSNQWAVYASAHWLHEFKKPAKQLGAHLQDGVYNNRQFYLPTDQKRVRDTGLLELGTVGQLSNNWTLGAGISAQVGKGTNAQTAVHLNTAYRF</sequence>
<feature type="active site" description="Nucleophile" evidence="4">
    <location>
        <position position="31"/>
    </location>
</feature>
<evidence type="ECO:0000256" key="4">
    <source>
        <dbReference type="PIRSR" id="PIRSR037375-1"/>
    </source>
</evidence>
<dbReference type="InterPro" id="IPR001087">
    <property type="entry name" value="GDSL"/>
</dbReference>
<dbReference type="InterPro" id="IPR006315">
    <property type="entry name" value="OM_autotransptr_brl_dom"/>
</dbReference>
<dbReference type="STRING" id="511.UZ73_07505"/>
<proteinExistence type="inferred from homology"/>
<feature type="chain" id="PRO_5015755840" description="Autotransporter domain-containing protein" evidence="5">
    <location>
        <begin position="22"/>
        <end position="599"/>
    </location>
</feature>
<dbReference type="InterPro" id="IPR051058">
    <property type="entry name" value="GDSL_Est/Lipase"/>
</dbReference>
<dbReference type="NCBIfam" id="TIGR01414">
    <property type="entry name" value="autotrans_barl"/>
    <property type="match status" value="1"/>
</dbReference>
<feature type="active site" evidence="4">
    <location>
        <position position="268"/>
    </location>
</feature>
<dbReference type="PIRSF" id="PIRSF037375">
    <property type="entry name" value="Autotrns_EstA"/>
    <property type="match status" value="1"/>
</dbReference>
<comment type="caution">
    <text evidence="7">The sequence shown here is derived from an EMBL/GenBank/DDBJ whole genome shotgun (WGS) entry which is preliminary data.</text>
</comment>
<dbReference type="InterPro" id="IPR036514">
    <property type="entry name" value="SGNH_hydro_sf"/>
</dbReference>
<dbReference type="InterPro" id="IPR005546">
    <property type="entry name" value="Autotransporte_beta"/>
</dbReference>
<evidence type="ECO:0000313" key="7">
    <source>
        <dbReference type="EMBL" id="PWE14751.1"/>
    </source>
</evidence>
<dbReference type="SMART" id="SM00869">
    <property type="entry name" value="Autotransporter"/>
    <property type="match status" value="1"/>
</dbReference>
<dbReference type="RefSeq" id="WP_109088859.1">
    <property type="nucleotide sequence ID" value="NZ_QEXO01000002.1"/>
</dbReference>
<feature type="active site" evidence="4">
    <location>
        <position position="271"/>
    </location>
</feature>
<feature type="signal peptide" evidence="5">
    <location>
        <begin position="1"/>
        <end position="21"/>
    </location>
</feature>
<reference evidence="7 8" key="2">
    <citation type="submission" date="2018-05" db="EMBL/GenBank/DDBJ databases">
        <authorList>
            <person name="Lanie J.A."/>
            <person name="Ng W.-L."/>
            <person name="Kazmierczak K.M."/>
            <person name="Andrzejewski T.M."/>
            <person name="Davidsen T.M."/>
            <person name="Wayne K.J."/>
            <person name="Tettelin H."/>
            <person name="Glass J.I."/>
            <person name="Rusch D."/>
            <person name="Podicherti R."/>
            <person name="Tsui H.-C.T."/>
            <person name="Winkler M.E."/>
        </authorList>
    </citation>
    <scope>NUCLEOTIDE SEQUENCE [LARGE SCALE GENOMIC DNA]</scope>
    <source>
        <strain evidence="7 8">YBY</strain>
    </source>
</reference>
<dbReference type="SUPFAM" id="SSF103515">
    <property type="entry name" value="Autotransporter"/>
    <property type="match status" value="1"/>
</dbReference>
<dbReference type="EMBL" id="QEXO01000002">
    <property type="protein sequence ID" value="PWE14751.1"/>
    <property type="molecule type" value="Genomic_DNA"/>
</dbReference>
<name>A0A2U2BL53_ALCFA</name>
<dbReference type="CDD" id="cd01847">
    <property type="entry name" value="Triacylglycerol_lipase_like"/>
    <property type="match status" value="1"/>
</dbReference>
<dbReference type="Gene3D" id="3.40.50.1110">
    <property type="entry name" value="SGNH hydrolase"/>
    <property type="match status" value="1"/>
</dbReference>
<organism evidence="7 8">
    <name type="scientific">Alcaligenes faecalis</name>
    <dbReference type="NCBI Taxonomy" id="511"/>
    <lineage>
        <taxon>Bacteria</taxon>
        <taxon>Pseudomonadati</taxon>
        <taxon>Pseudomonadota</taxon>
        <taxon>Betaproteobacteria</taxon>
        <taxon>Burkholderiales</taxon>
        <taxon>Alcaligenaceae</taxon>
        <taxon>Alcaligenes</taxon>
    </lineage>
</organism>
<feature type="domain" description="Autotransporter" evidence="6">
    <location>
        <begin position="322"/>
        <end position="599"/>
    </location>
</feature>
<dbReference type="GO" id="GO:0016788">
    <property type="term" value="F:hydrolase activity, acting on ester bonds"/>
    <property type="evidence" value="ECO:0007669"/>
    <property type="project" value="InterPro"/>
</dbReference>
<accession>A0A2U2BL53</accession>
<dbReference type="PROSITE" id="PS51208">
    <property type="entry name" value="AUTOTRANSPORTER"/>
    <property type="match status" value="1"/>
</dbReference>
<evidence type="ECO:0000313" key="8">
    <source>
        <dbReference type="Proteomes" id="UP000245216"/>
    </source>
</evidence>
<dbReference type="PANTHER" id="PTHR45648">
    <property type="entry name" value="GDSL LIPASE/ACYLHYDROLASE FAMILY PROTEIN (AFU_ORTHOLOGUE AFUA_4G14700)"/>
    <property type="match status" value="1"/>
</dbReference>
<reference evidence="7 8" key="1">
    <citation type="submission" date="2018-05" db="EMBL/GenBank/DDBJ databases">
        <title>Genome Sequence of an Efficient Indole-Degrading Bacterium, Alcaligenes sp.YBY.</title>
        <authorList>
            <person name="Yang B."/>
        </authorList>
    </citation>
    <scope>NUCLEOTIDE SEQUENCE [LARGE SCALE GENOMIC DNA]</scope>
    <source>
        <strain evidence="7 8">YBY</strain>
    </source>
</reference>
<keyword evidence="2 5" id="KW-0732">Signal</keyword>
<dbReference type="PANTHER" id="PTHR45648:SF22">
    <property type="entry name" value="GDSL LIPASE_ACYLHYDROLASE FAMILY PROTEIN (AFU_ORTHOLOGUE AFUA_4G14700)"/>
    <property type="match status" value="1"/>
</dbReference>
<gene>
    <name evidence="7" type="ORF">DF183_08610</name>
</gene>
<dbReference type="Pfam" id="PF03797">
    <property type="entry name" value="Autotransporter"/>
    <property type="match status" value="1"/>
</dbReference>
<dbReference type="Gene3D" id="2.40.128.130">
    <property type="entry name" value="Autotransporter beta-domain"/>
    <property type="match status" value="1"/>
</dbReference>
<dbReference type="Pfam" id="PF00657">
    <property type="entry name" value="Lipase_GDSL"/>
    <property type="match status" value="1"/>
</dbReference>
<evidence type="ECO:0000256" key="1">
    <source>
        <dbReference type="ARBA" id="ARBA00008668"/>
    </source>
</evidence>
<dbReference type="InterPro" id="IPR036709">
    <property type="entry name" value="Autotransporte_beta_dom_sf"/>
</dbReference>
<dbReference type="Proteomes" id="UP000245216">
    <property type="component" value="Unassembled WGS sequence"/>
</dbReference>
<evidence type="ECO:0000256" key="3">
    <source>
        <dbReference type="ARBA" id="ARBA00022801"/>
    </source>
</evidence>
<comment type="similarity">
    <text evidence="1">Belongs to the 'GDSL' lipolytic enzyme family.</text>
</comment>
<dbReference type="GO" id="GO:0019867">
    <property type="term" value="C:outer membrane"/>
    <property type="evidence" value="ECO:0007669"/>
    <property type="project" value="InterPro"/>
</dbReference>
<evidence type="ECO:0000256" key="5">
    <source>
        <dbReference type="SAM" id="SignalP"/>
    </source>
</evidence>
<protein>
    <recommendedName>
        <fullName evidence="6">Autotransporter domain-containing protein</fullName>
    </recommendedName>
</protein>
<keyword evidence="3" id="KW-0378">Hydrolase</keyword>
<dbReference type="InterPro" id="IPR017186">
    <property type="entry name" value="Lipase_autotranspt_EstA"/>
</dbReference>